<dbReference type="AlphaFoldDB" id="A0A2V3J5P2"/>
<evidence type="ECO:0000256" key="3">
    <source>
        <dbReference type="ARBA" id="ARBA00022555"/>
    </source>
</evidence>
<dbReference type="Proteomes" id="UP000247409">
    <property type="component" value="Unassembled WGS sequence"/>
</dbReference>
<dbReference type="CDD" id="cd02440">
    <property type="entry name" value="AdoMet_MTases"/>
    <property type="match status" value="1"/>
</dbReference>
<evidence type="ECO:0000256" key="5">
    <source>
        <dbReference type="ARBA" id="ARBA00022679"/>
    </source>
</evidence>
<dbReference type="Pfam" id="PF25904">
    <property type="entry name" value="Tmrp11_N"/>
    <property type="match status" value="1"/>
</dbReference>
<name>A0A2V3J5P2_9FLOR</name>
<dbReference type="PIRSF" id="PIRSF017259">
    <property type="entry name" value="tRNA_mtfrase_TRM11"/>
    <property type="match status" value="1"/>
</dbReference>
<organism evidence="14 15">
    <name type="scientific">Gracilariopsis chorda</name>
    <dbReference type="NCBI Taxonomy" id="448386"/>
    <lineage>
        <taxon>Eukaryota</taxon>
        <taxon>Rhodophyta</taxon>
        <taxon>Florideophyceae</taxon>
        <taxon>Rhodymeniophycidae</taxon>
        <taxon>Gracilariales</taxon>
        <taxon>Gracilariaceae</taxon>
        <taxon>Gracilariopsis</taxon>
    </lineage>
</organism>
<evidence type="ECO:0000313" key="15">
    <source>
        <dbReference type="Proteomes" id="UP000247409"/>
    </source>
</evidence>
<keyword evidence="5 10" id="KW-0808">Transferase</keyword>
<reference evidence="14 15" key="1">
    <citation type="journal article" date="2018" name="Mol. Biol. Evol.">
        <title>Analysis of the draft genome of the red seaweed Gracilariopsis chorda provides insights into genome size evolution in Rhodophyta.</title>
        <authorList>
            <person name="Lee J."/>
            <person name="Yang E.C."/>
            <person name="Graf L."/>
            <person name="Yang J.H."/>
            <person name="Qiu H."/>
            <person name="Zel Zion U."/>
            <person name="Chan C.X."/>
            <person name="Stephens T.G."/>
            <person name="Weber A.P.M."/>
            <person name="Boo G.H."/>
            <person name="Boo S.M."/>
            <person name="Kim K.M."/>
            <person name="Shin Y."/>
            <person name="Jung M."/>
            <person name="Lee S.J."/>
            <person name="Yim H.S."/>
            <person name="Lee J.H."/>
            <person name="Bhattacharya D."/>
            <person name="Yoon H.S."/>
        </authorList>
    </citation>
    <scope>NUCLEOTIDE SEQUENCE [LARGE SCALE GENOMIC DNA]</scope>
    <source>
        <strain evidence="14 15">SKKU-2015</strain>
        <tissue evidence="14">Whole body</tissue>
    </source>
</reference>
<feature type="domain" description="Ribosomal RNA large subunit methyltransferase K/L-like methyltransferase" evidence="12">
    <location>
        <begin position="216"/>
        <end position="344"/>
    </location>
</feature>
<keyword evidence="4 10" id="KW-0489">Methyltransferase</keyword>
<dbReference type="PROSITE" id="PS00092">
    <property type="entry name" value="N6_MTASE"/>
    <property type="match status" value="1"/>
</dbReference>
<evidence type="ECO:0000259" key="13">
    <source>
        <dbReference type="Pfam" id="PF25904"/>
    </source>
</evidence>
<comment type="similarity">
    <text evidence="10">Belongs to the class I-like SAM-binding methyltransferase superfamily. TRM11 methyltransferase family.</text>
</comment>
<dbReference type="OrthoDB" id="333024at2759"/>
<dbReference type="InterPro" id="IPR000241">
    <property type="entry name" value="RlmKL-like_Mtase"/>
</dbReference>
<gene>
    <name evidence="14" type="ORF">BWQ96_00398</name>
</gene>
<keyword evidence="8 10" id="KW-0694">RNA-binding</keyword>
<dbReference type="InterPro" id="IPR002052">
    <property type="entry name" value="DNA_methylase_N6_adenine_CS"/>
</dbReference>
<dbReference type="STRING" id="448386.A0A2V3J5P2"/>
<dbReference type="InterPro" id="IPR016691">
    <property type="entry name" value="TRMT11"/>
</dbReference>
<dbReference type="GO" id="GO:0160102">
    <property type="term" value="F:tRNA (guanine(10)-N2)-methyltransferase activity"/>
    <property type="evidence" value="ECO:0007669"/>
    <property type="project" value="UniProtKB-EC"/>
</dbReference>
<dbReference type="GO" id="GO:0008033">
    <property type="term" value="P:tRNA processing"/>
    <property type="evidence" value="ECO:0007669"/>
    <property type="project" value="UniProtKB-UniRule"/>
</dbReference>
<proteinExistence type="inferred from homology"/>
<dbReference type="SUPFAM" id="SSF53335">
    <property type="entry name" value="S-adenosyl-L-methionine-dependent methyltransferases"/>
    <property type="match status" value="1"/>
</dbReference>
<dbReference type="EC" id="2.1.1.214" evidence="9"/>
<comment type="subcellular location">
    <subcellularLocation>
        <location evidence="1">Cytoplasm</location>
    </subcellularLocation>
</comment>
<evidence type="ECO:0000256" key="2">
    <source>
        <dbReference type="ARBA" id="ARBA00022490"/>
    </source>
</evidence>
<evidence type="ECO:0000313" key="14">
    <source>
        <dbReference type="EMBL" id="PXF49746.1"/>
    </source>
</evidence>
<keyword evidence="2" id="KW-0963">Cytoplasm</keyword>
<dbReference type="PROSITE" id="PS51627">
    <property type="entry name" value="SAM_MT_TRM11"/>
    <property type="match status" value="1"/>
</dbReference>
<accession>A0A2V3J5P2</accession>
<keyword evidence="15" id="KW-1185">Reference proteome</keyword>
<evidence type="ECO:0000256" key="4">
    <source>
        <dbReference type="ARBA" id="ARBA00022603"/>
    </source>
</evidence>
<keyword evidence="7 10" id="KW-0819">tRNA processing</keyword>
<sequence length="477" mass="53436">MRFLLQFRGLHNDLRLPEFQSVLALIRQQPESSIDVNLVPSLSTLTGKPTPTNPKRGPAGSVIYGEIFFFADLKDVAEARALASRCVLLRAIYITCGHGDSYEQCIGSIDSPAFKDTLAPLRCEKTKPSFRCFVEAFGRKYSVEQQLERIHKFSEVLRPFPGVVRMKDADHQLWILEDAFPVQGHGTPHGKPRQVFFARKVADGQKHLGSKYSLKRRRYIGPTSMDAELSFVMANMAHVRKDDLVNDPFCGTGGIMLACAARGAHVIGGDINILALRGKGEATIDANFDQYEVPRPLGNIRADVLNSPIVERPGGVFDAVVCDPPYGIKEGMKVFREDFVDASLQRNHFQGTQRVRFVDFLAGFLEYAASVLVPGGRLVYWLPTTTDYTAEDVPTNAALRLVGNCEQPLTSRMSRRMITMVRLSEKEREHNESEKAKQVKMKDAEMRTPAHVDLACKLLRQPQRAESRLRSREATLM</sequence>
<dbReference type="PANTHER" id="PTHR13370">
    <property type="entry name" value="RNA METHYLASE-RELATED"/>
    <property type="match status" value="1"/>
</dbReference>
<evidence type="ECO:0000256" key="10">
    <source>
        <dbReference type="PROSITE-ProRule" id="PRU00959"/>
    </source>
</evidence>
<keyword evidence="6 10" id="KW-0949">S-adenosyl-L-methionine</keyword>
<dbReference type="PANTHER" id="PTHR13370:SF3">
    <property type="entry name" value="TRNA (GUANINE(10)-N2)-METHYLTRANSFERASE HOMOLOG"/>
    <property type="match status" value="1"/>
</dbReference>
<dbReference type="InterPro" id="IPR029063">
    <property type="entry name" value="SAM-dependent_MTases_sf"/>
</dbReference>
<evidence type="ECO:0000256" key="1">
    <source>
        <dbReference type="ARBA" id="ARBA00004496"/>
    </source>
</evidence>
<dbReference type="Pfam" id="PF01170">
    <property type="entry name" value="UPF0020"/>
    <property type="match status" value="1"/>
</dbReference>
<dbReference type="InterPro" id="IPR059073">
    <property type="entry name" value="TRMT11_N"/>
</dbReference>
<protein>
    <recommendedName>
        <fullName evidence="9">tRNA (guanine(10)-N(2))-methyltransferase</fullName>
        <ecNumber evidence="9">2.1.1.214</ecNumber>
    </recommendedName>
</protein>
<dbReference type="PRINTS" id="PR00507">
    <property type="entry name" value="N12N6MTFRASE"/>
</dbReference>
<evidence type="ECO:0000256" key="8">
    <source>
        <dbReference type="ARBA" id="ARBA00022884"/>
    </source>
</evidence>
<evidence type="ECO:0000256" key="6">
    <source>
        <dbReference type="ARBA" id="ARBA00022691"/>
    </source>
</evidence>
<dbReference type="GO" id="GO:0000049">
    <property type="term" value="F:tRNA binding"/>
    <property type="evidence" value="ECO:0007669"/>
    <property type="project" value="UniProtKB-UniRule"/>
</dbReference>
<comment type="caution">
    <text evidence="14">The sequence shown here is derived from an EMBL/GenBank/DDBJ whole genome shotgun (WGS) entry which is preliminary data.</text>
</comment>
<dbReference type="GO" id="GO:0005737">
    <property type="term" value="C:cytoplasm"/>
    <property type="evidence" value="ECO:0007669"/>
    <property type="project" value="UniProtKB-SubCell"/>
</dbReference>
<evidence type="ECO:0000256" key="9">
    <source>
        <dbReference type="ARBA" id="ARBA00066937"/>
    </source>
</evidence>
<evidence type="ECO:0000259" key="12">
    <source>
        <dbReference type="Pfam" id="PF01170"/>
    </source>
</evidence>
<dbReference type="GO" id="GO:0043527">
    <property type="term" value="C:tRNA methyltransferase complex"/>
    <property type="evidence" value="ECO:0007669"/>
    <property type="project" value="UniProtKB-ARBA"/>
</dbReference>
<feature type="region of interest" description="Disordered" evidence="11">
    <location>
        <begin position="425"/>
        <end position="444"/>
    </location>
</feature>
<dbReference type="EMBL" id="NBIV01000002">
    <property type="protein sequence ID" value="PXF49746.1"/>
    <property type="molecule type" value="Genomic_DNA"/>
</dbReference>
<evidence type="ECO:0000256" key="7">
    <source>
        <dbReference type="ARBA" id="ARBA00022694"/>
    </source>
</evidence>
<dbReference type="Gene3D" id="3.40.50.150">
    <property type="entry name" value="Vaccinia Virus protein VP39"/>
    <property type="match status" value="1"/>
</dbReference>
<keyword evidence="3 10" id="KW-0820">tRNA-binding</keyword>
<dbReference type="GO" id="GO:0032259">
    <property type="term" value="P:methylation"/>
    <property type="evidence" value="ECO:0007669"/>
    <property type="project" value="UniProtKB-UniRule"/>
</dbReference>
<feature type="domain" description="tRNA (guanine(10)-N(2))-methyltransferase TRMT11 N-terminal" evidence="13">
    <location>
        <begin position="68"/>
        <end position="205"/>
    </location>
</feature>
<evidence type="ECO:0000256" key="11">
    <source>
        <dbReference type="SAM" id="MobiDB-lite"/>
    </source>
</evidence>